<protein>
    <submittedName>
        <fullName evidence="1">Uncharacterized protein</fullName>
    </submittedName>
</protein>
<proteinExistence type="predicted"/>
<evidence type="ECO:0000313" key="2">
    <source>
        <dbReference type="Proteomes" id="UP001497482"/>
    </source>
</evidence>
<gene>
    <name evidence="1" type="ORF">KC01_LOCUS19679</name>
</gene>
<dbReference type="Proteomes" id="UP001497482">
    <property type="component" value="Chromosome 19"/>
</dbReference>
<reference evidence="1 2" key="1">
    <citation type="submission" date="2024-04" db="EMBL/GenBank/DDBJ databases">
        <authorList>
            <person name="Waldvogel A.-M."/>
            <person name="Schoenle A."/>
        </authorList>
    </citation>
    <scope>NUCLEOTIDE SEQUENCE [LARGE SCALE GENOMIC DNA]</scope>
</reference>
<keyword evidence="2" id="KW-1185">Reference proteome</keyword>
<organism evidence="1 2">
    <name type="scientific">Knipowitschia caucasica</name>
    <name type="common">Caucasian dwarf goby</name>
    <name type="synonym">Pomatoschistus caucasicus</name>
    <dbReference type="NCBI Taxonomy" id="637954"/>
    <lineage>
        <taxon>Eukaryota</taxon>
        <taxon>Metazoa</taxon>
        <taxon>Chordata</taxon>
        <taxon>Craniata</taxon>
        <taxon>Vertebrata</taxon>
        <taxon>Euteleostomi</taxon>
        <taxon>Actinopterygii</taxon>
        <taxon>Neopterygii</taxon>
        <taxon>Teleostei</taxon>
        <taxon>Neoteleostei</taxon>
        <taxon>Acanthomorphata</taxon>
        <taxon>Gobiaria</taxon>
        <taxon>Gobiiformes</taxon>
        <taxon>Gobioidei</taxon>
        <taxon>Gobiidae</taxon>
        <taxon>Gobiinae</taxon>
        <taxon>Knipowitschia</taxon>
    </lineage>
</organism>
<accession>A0AAV2KM46</accession>
<name>A0AAV2KM46_KNICA</name>
<sequence length="98" mass="11085">MQIRVEPVTRCLQTLVTVQWPHVQQQWLQAVRPAEQQQDAAHRPQNTSQRETFHLTCPRLHQVSGQHQDAAGALAQQQEASSLADFVSISYQQIEGST</sequence>
<evidence type="ECO:0000313" key="1">
    <source>
        <dbReference type="EMBL" id="CAL1590121.1"/>
    </source>
</evidence>
<dbReference type="AlphaFoldDB" id="A0AAV2KM46"/>
<dbReference type="EMBL" id="OZ035841">
    <property type="protein sequence ID" value="CAL1590121.1"/>
    <property type="molecule type" value="Genomic_DNA"/>
</dbReference>